<evidence type="ECO:0000256" key="9">
    <source>
        <dbReference type="PIRSR" id="PIRSR000102-3"/>
    </source>
</evidence>
<dbReference type="InterPro" id="IPR001557">
    <property type="entry name" value="L-lactate/malate_DH"/>
</dbReference>
<evidence type="ECO:0000313" key="12">
    <source>
        <dbReference type="EMBL" id="OFI06062.1"/>
    </source>
</evidence>
<feature type="binding site" evidence="9">
    <location>
        <position position="98"/>
    </location>
    <ligand>
        <name>NAD(+)</name>
        <dbReference type="ChEBI" id="CHEBI:57540"/>
    </ligand>
</feature>
<dbReference type="PIRSF" id="PIRSF000102">
    <property type="entry name" value="Lac_mal_DH"/>
    <property type="match status" value="1"/>
</dbReference>
<dbReference type="InterPro" id="IPR022383">
    <property type="entry name" value="Lactate/malate_DH_C"/>
</dbReference>
<dbReference type="SUPFAM" id="SSF56327">
    <property type="entry name" value="LDH C-terminal domain-like"/>
    <property type="match status" value="1"/>
</dbReference>
<dbReference type="InterPro" id="IPR015955">
    <property type="entry name" value="Lactate_DH/Glyco_Ohase_4_C"/>
</dbReference>
<name>A0A1E8EYK9_9CLOT</name>
<dbReference type="GO" id="GO:0005737">
    <property type="term" value="C:cytoplasm"/>
    <property type="evidence" value="ECO:0007669"/>
    <property type="project" value="UniProtKB-SubCell"/>
</dbReference>
<organism evidence="12 13">
    <name type="scientific">Clostridium acetireducens DSM 10703</name>
    <dbReference type="NCBI Taxonomy" id="1121290"/>
    <lineage>
        <taxon>Bacteria</taxon>
        <taxon>Bacillati</taxon>
        <taxon>Bacillota</taxon>
        <taxon>Clostridia</taxon>
        <taxon>Eubacteriales</taxon>
        <taxon>Clostridiaceae</taxon>
        <taxon>Clostridium</taxon>
    </lineage>
</organism>
<feature type="binding site" evidence="7">
    <location>
        <position position="146"/>
    </location>
    <ligand>
        <name>NAD(+)</name>
        <dbReference type="ChEBI" id="CHEBI:57540"/>
    </ligand>
</feature>
<dbReference type="PANTHER" id="PTHR43128">
    <property type="entry name" value="L-2-HYDROXYCARBOXYLATE DEHYDROGENASE (NAD(P)(+))"/>
    <property type="match status" value="1"/>
</dbReference>
<dbReference type="NCBIfam" id="NF004863">
    <property type="entry name" value="PRK06223.1"/>
    <property type="match status" value="1"/>
</dbReference>
<evidence type="ECO:0000256" key="5">
    <source>
        <dbReference type="ARBA" id="ARBA00023027"/>
    </source>
</evidence>
<comment type="subcellular location">
    <subcellularLocation>
        <location evidence="7">Cytoplasm</location>
    </subcellularLocation>
</comment>
<feature type="domain" description="Lactate/malate dehydrogenase N-terminal" evidence="10">
    <location>
        <begin position="7"/>
        <end position="145"/>
    </location>
</feature>
<dbReference type="GO" id="GO:0006096">
    <property type="term" value="P:glycolytic process"/>
    <property type="evidence" value="ECO:0007669"/>
    <property type="project" value="UniProtKB-UniRule"/>
</dbReference>
<evidence type="ECO:0000256" key="2">
    <source>
        <dbReference type="ARBA" id="ARBA00006054"/>
    </source>
</evidence>
<evidence type="ECO:0000256" key="4">
    <source>
        <dbReference type="ARBA" id="ARBA00023002"/>
    </source>
</evidence>
<feature type="binding site" evidence="7">
    <location>
        <position position="17"/>
    </location>
    <ligand>
        <name>NAD(+)</name>
        <dbReference type="ChEBI" id="CHEBI:57540"/>
    </ligand>
</feature>
<evidence type="ECO:0000259" key="11">
    <source>
        <dbReference type="Pfam" id="PF02866"/>
    </source>
</evidence>
<dbReference type="Gene3D" id="3.40.50.720">
    <property type="entry name" value="NAD(P)-binding Rossmann-like Domain"/>
    <property type="match status" value="1"/>
</dbReference>
<feature type="binding site" evidence="9">
    <location>
        <begin position="13"/>
        <end position="18"/>
    </location>
    <ligand>
        <name>NAD(+)</name>
        <dbReference type="ChEBI" id="CHEBI:57540"/>
    </ligand>
</feature>
<dbReference type="EC" id="1.1.1.27" evidence="3 7"/>
<reference evidence="12 13" key="1">
    <citation type="submission" date="2016-06" db="EMBL/GenBank/DDBJ databases">
        <title>Genome sequence of Clostridium acetireducens DSM 10703.</title>
        <authorList>
            <person name="Poehlein A."/>
            <person name="Fluechter S."/>
            <person name="Duerre P."/>
            <person name="Daniel R."/>
        </authorList>
    </citation>
    <scope>NUCLEOTIDE SEQUENCE [LARGE SCALE GENOMIC DNA]</scope>
    <source>
        <strain evidence="12 13">DSM 10703</strain>
    </source>
</reference>
<dbReference type="InterPro" id="IPR036291">
    <property type="entry name" value="NAD(P)-bd_dom_sf"/>
</dbReference>
<feature type="binding site" evidence="7">
    <location>
        <position position="233"/>
    </location>
    <ligand>
        <name>substrate</name>
    </ligand>
</feature>
<comment type="function">
    <text evidence="7">Catalyzes the conversion of lactate to pyruvate.</text>
</comment>
<dbReference type="Pfam" id="PF00056">
    <property type="entry name" value="Ldh_1_N"/>
    <property type="match status" value="1"/>
</dbReference>
<feature type="binding site" evidence="7 9">
    <location>
        <position position="38"/>
    </location>
    <ligand>
        <name>NAD(+)</name>
        <dbReference type="ChEBI" id="CHEBI:57540"/>
    </ligand>
</feature>
<gene>
    <name evidence="12" type="primary">ldh_1</name>
    <name evidence="7" type="synonym">ldh</name>
    <name evidence="12" type="ORF">CLOACE_13170</name>
</gene>
<dbReference type="PRINTS" id="PR00086">
    <property type="entry name" value="LLDHDRGNASE"/>
</dbReference>
<dbReference type="GO" id="GO:0006089">
    <property type="term" value="P:lactate metabolic process"/>
    <property type="evidence" value="ECO:0007669"/>
    <property type="project" value="TreeGrafter"/>
</dbReference>
<feature type="binding site" evidence="7">
    <location>
        <begin position="123"/>
        <end position="126"/>
    </location>
    <ligand>
        <name>substrate</name>
    </ligand>
</feature>
<feature type="active site" description="Proton acceptor" evidence="7 8">
    <location>
        <position position="178"/>
    </location>
</feature>
<dbReference type="Proteomes" id="UP000175744">
    <property type="component" value="Unassembled WGS sequence"/>
</dbReference>
<evidence type="ECO:0000313" key="13">
    <source>
        <dbReference type="Proteomes" id="UP000175744"/>
    </source>
</evidence>
<evidence type="ECO:0000256" key="7">
    <source>
        <dbReference type="HAMAP-Rule" id="MF_00488"/>
    </source>
</evidence>
<comment type="caution">
    <text evidence="12">The sequence shown here is derived from an EMBL/GenBank/DDBJ whole genome shotgun (WGS) entry which is preliminary data.</text>
</comment>
<feature type="binding site" evidence="7">
    <location>
        <begin position="151"/>
        <end position="154"/>
    </location>
    <ligand>
        <name>substrate</name>
    </ligand>
</feature>
<comment type="subunit">
    <text evidence="7">Homotetramer.</text>
</comment>
<dbReference type="NCBIfam" id="TIGR01771">
    <property type="entry name" value="L-LDH-NAD"/>
    <property type="match status" value="1"/>
</dbReference>
<feature type="modified residue" description="Phosphotyrosine" evidence="7">
    <location>
        <position position="224"/>
    </location>
</feature>
<dbReference type="PATRIC" id="fig|1121290.3.peg.1296"/>
<dbReference type="PROSITE" id="PS00064">
    <property type="entry name" value="L_LDH"/>
    <property type="match status" value="1"/>
</dbReference>
<dbReference type="PANTHER" id="PTHR43128:SF16">
    <property type="entry name" value="L-LACTATE DEHYDROGENASE"/>
    <property type="match status" value="1"/>
</dbReference>
<accession>A0A1E8EYK9</accession>
<dbReference type="InterPro" id="IPR018177">
    <property type="entry name" value="L-lactate_DH_AS"/>
</dbReference>
<dbReference type="InterPro" id="IPR001236">
    <property type="entry name" value="Lactate/malate_DH_N"/>
</dbReference>
<dbReference type="GO" id="GO:0004459">
    <property type="term" value="F:L-lactate dehydrogenase (NAD+) activity"/>
    <property type="evidence" value="ECO:0007669"/>
    <property type="project" value="UniProtKB-UniRule"/>
</dbReference>
<dbReference type="NCBIfam" id="NF000824">
    <property type="entry name" value="PRK00066.1"/>
    <property type="match status" value="1"/>
</dbReference>
<protein>
    <recommendedName>
        <fullName evidence="3 7">L-lactate dehydrogenase</fullName>
        <shortName evidence="7">L-LDH</shortName>
        <ecNumber evidence="3 7">1.1.1.27</ecNumber>
    </recommendedName>
</protein>
<feature type="binding site" evidence="7">
    <location>
        <position position="85"/>
    </location>
    <ligand>
        <name>substrate</name>
    </ligand>
</feature>
<comment type="similarity">
    <text evidence="2 7">Belongs to the LDH/MDH superfamily. LDH family.</text>
</comment>
<feature type="binding site" evidence="7">
    <location>
        <begin position="82"/>
        <end position="83"/>
    </location>
    <ligand>
        <name>NAD(+)</name>
        <dbReference type="ChEBI" id="CHEBI:57540"/>
    </ligand>
</feature>
<feature type="binding site" evidence="7">
    <location>
        <position position="43"/>
    </location>
    <ligand>
        <name>NAD(+)</name>
        <dbReference type="ChEBI" id="CHEBI:57540"/>
    </ligand>
</feature>
<evidence type="ECO:0000256" key="8">
    <source>
        <dbReference type="PIRSR" id="PIRSR000102-1"/>
    </source>
</evidence>
<keyword evidence="7" id="KW-0597">Phosphoprotein</keyword>
<keyword evidence="7" id="KW-0963">Cytoplasm</keyword>
<evidence type="ECO:0000256" key="6">
    <source>
        <dbReference type="ARBA" id="ARBA00049258"/>
    </source>
</evidence>
<dbReference type="HAMAP" id="MF_00488">
    <property type="entry name" value="Lactate_dehydrog"/>
    <property type="match status" value="1"/>
</dbReference>
<dbReference type="UniPathway" id="UPA00554">
    <property type="reaction ID" value="UER00611"/>
</dbReference>
<keyword evidence="4 7" id="KW-0560">Oxidoreductase</keyword>
<evidence type="ECO:0000256" key="3">
    <source>
        <dbReference type="ARBA" id="ARBA00012967"/>
    </source>
</evidence>
<dbReference type="CDD" id="cd05292">
    <property type="entry name" value="LDH_2"/>
    <property type="match status" value="1"/>
</dbReference>
<feature type="binding site" evidence="7 9">
    <location>
        <begin position="121"/>
        <end position="123"/>
    </location>
    <ligand>
        <name>NAD(+)</name>
        <dbReference type="ChEBI" id="CHEBI:57540"/>
    </ligand>
</feature>
<feature type="binding site" evidence="7">
    <location>
        <position position="91"/>
    </location>
    <ligand>
        <name>substrate</name>
    </ligand>
</feature>
<comment type="caution">
    <text evidence="7">Lacks conserved residue(s) required for the propagation of feature annotation.</text>
</comment>
<dbReference type="Gene3D" id="3.90.110.10">
    <property type="entry name" value="Lactate dehydrogenase/glycoside hydrolase, family 4, C-terminal"/>
    <property type="match status" value="1"/>
</dbReference>
<sequence length="317" mass="34554">MKKRNTTKISVVGAGSVGATTAYALMLSGVATELVLVDVNKAKTEGEAMDLSHGADFVKPVNVISGDYKDTEGSDIVVITAGLAQKPGETRLQLVNKNINIFKSIIPEVVKYNKDAILLVVSNPVDVLSYVTYKLSGFPKERVIGSGTVLDTSRLKYEIGKRYDVDPRNVNTYIMGEHGDSEIATWSVTNIQNIKIDEYAKKENLPYDDTFRTEVYENVKNAAYEVINRKGATFYAIALAVTRIVEAILGDEQTILPVSTLVENYYGINDVYLGLPCVVGGNGVEKALDISLSDDEVEKLVKSADTLKETLNNAEGL</sequence>
<keyword evidence="5 7" id="KW-0520">NAD</keyword>
<feature type="binding site" evidence="7">
    <location>
        <position position="104"/>
    </location>
    <ligand>
        <name>NAD(+)</name>
        <dbReference type="ChEBI" id="CHEBI:57540"/>
    </ligand>
</feature>
<feature type="domain" description="Lactate/malate dehydrogenase C-terminal" evidence="11">
    <location>
        <begin position="148"/>
        <end position="314"/>
    </location>
</feature>
<evidence type="ECO:0000256" key="1">
    <source>
        <dbReference type="ARBA" id="ARBA00004843"/>
    </source>
</evidence>
<dbReference type="InterPro" id="IPR011304">
    <property type="entry name" value="L-lactate_DH"/>
</dbReference>
<comment type="catalytic activity">
    <reaction evidence="6 7">
        <text>(S)-lactate + NAD(+) = pyruvate + NADH + H(+)</text>
        <dbReference type="Rhea" id="RHEA:23444"/>
        <dbReference type="ChEBI" id="CHEBI:15361"/>
        <dbReference type="ChEBI" id="CHEBI:15378"/>
        <dbReference type="ChEBI" id="CHEBI:16651"/>
        <dbReference type="ChEBI" id="CHEBI:57540"/>
        <dbReference type="ChEBI" id="CHEBI:57945"/>
        <dbReference type="EC" id="1.1.1.27"/>
    </reaction>
</comment>
<dbReference type="STRING" id="1121290.CLAOCE_13170"/>
<dbReference type="Pfam" id="PF02866">
    <property type="entry name" value="Ldh_1_C"/>
    <property type="match status" value="1"/>
</dbReference>
<keyword evidence="13" id="KW-1185">Reference proteome</keyword>
<evidence type="ECO:0000259" key="10">
    <source>
        <dbReference type="Pfam" id="PF00056"/>
    </source>
</evidence>
<dbReference type="FunFam" id="3.40.50.720:FF:000018">
    <property type="entry name" value="Malate dehydrogenase"/>
    <property type="match status" value="1"/>
</dbReference>
<feature type="binding site" evidence="7">
    <location>
        <position position="68"/>
    </location>
    <ligand>
        <name>NAD(+)</name>
        <dbReference type="ChEBI" id="CHEBI:57540"/>
    </ligand>
</feature>
<dbReference type="AlphaFoldDB" id="A0A1E8EYK9"/>
<comment type="pathway">
    <text evidence="1 7">Fermentation; pyruvate fermentation to lactate; (S)-lactate from pyruvate: step 1/1.</text>
</comment>
<dbReference type="SUPFAM" id="SSF51735">
    <property type="entry name" value="NAD(P)-binding Rossmann-fold domains"/>
    <property type="match status" value="1"/>
</dbReference>
<dbReference type="EMBL" id="LZFO01000016">
    <property type="protein sequence ID" value="OFI06062.1"/>
    <property type="molecule type" value="Genomic_DNA"/>
</dbReference>
<proteinExistence type="inferred from homology"/>